<evidence type="ECO:0000313" key="2">
    <source>
        <dbReference type="EMBL" id="KAF2451253.1"/>
    </source>
</evidence>
<dbReference type="Proteomes" id="UP000799764">
    <property type="component" value="Unassembled WGS sequence"/>
</dbReference>
<name>A0A9P4UJ31_9PLEO</name>
<reference evidence="2" key="1">
    <citation type="journal article" date="2020" name="Stud. Mycol.">
        <title>101 Dothideomycetes genomes: a test case for predicting lifestyles and emergence of pathogens.</title>
        <authorList>
            <person name="Haridas S."/>
            <person name="Albert R."/>
            <person name="Binder M."/>
            <person name="Bloem J."/>
            <person name="Labutti K."/>
            <person name="Salamov A."/>
            <person name="Andreopoulos B."/>
            <person name="Baker S."/>
            <person name="Barry K."/>
            <person name="Bills G."/>
            <person name="Bluhm B."/>
            <person name="Cannon C."/>
            <person name="Castanera R."/>
            <person name="Culley D."/>
            <person name="Daum C."/>
            <person name="Ezra D."/>
            <person name="Gonzalez J."/>
            <person name="Henrissat B."/>
            <person name="Kuo A."/>
            <person name="Liang C."/>
            <person name="Lipzen A."/>
            <person name="Lutzoni F."/>
            <person name="Magnuson J."/>
            <person name="Mondo S."/>
            <person name="Nolan M."/>
            <person name="Ohm R."/>
            <person name="Pangilinan J."/>
            <person name="Park H.-J."/>
            <person name="Ramirez L."/>
            <person name="Alfaro M."/>
            <person name="Sun H."/>
            <person name="Tritt A."/>
            <person name="Yoshinaga Y."/>
            <person name="Zwiers L.-H."/>
            <person name="Turgeon B."/>
            <person name="Goodwin S."/>
            <person name="Spatafora J."/>
            <person name="Crous P."/>
            <person name="Grigoriev I."/>
        </authorList>
    </citation>
    <scope>NUCLEOTIDE SEQUENCE</scope>
    <source>
        <strain evidence="2">CBS 690.94</strain>
    </source>
</reference>
<evidence type="ECO:0000313" key="3">
    <source>
        <dbReference type="Proteomes" id="UP000799764"/>
    </source>
</evidence>
<gene>
    <name evidence="2" type="ORF">P171DRAFT_515304</name>
</gene>
<feature type="compositionally biased region" description="Basic and acidic residues" evidence="1">
    <location>
        <begin position="113"/>
        <end position="122"/>
    </location>
</feature>
<evidence type="ECO:0000256" key="1">
    <source>
        <dbReference type="SAM" id="MobiDB-lite"/>
    </source>
</evidence>
<feature type="region of interest" description="Disordered" evidence="1">
    <location>
        <begin position="41"/>
        <end position="191"/>
    </location>
</feature>
<sequence>MNTPRERDSAWIWSEEHGDYYKAVYGPDGTILRYVWGRATIPPEPAGRLPQSSAPSHTAQSPRVSNPAPTTGAHPYATRPSGTPVGTQVPPTSQPYSDQQRDQYGRIIQPVHTHSDPPRDQYGRIIPTPQAQGYAHPTPSAQPTQYSQTQQPPQSTSPYTPGQYSTTGTGQYPAHGHYPSSRQYPPYDPNS</sequence>
<organism evidence="2 3">
    <name type="scientific">Karstenula rhodostoma CBS 690.94</name>
    <dbReference type="NCBI Taxonomy" id="1392251"/>
    <lineage>
        <taxon>Eukaryota</taxon>
        <taxon>Fungi</taxon>
        <taxon>Dikarya</taxon>
        <taxon>Ascomycota</taxon>
        <taxon>Pezizomycotina</taxon>
        <taxon>Dothideomycetes</taxon>
        <taxon>Pleosporomycetidae</taxon>
        <taxon>Pleosporales</taxon>
        <taxon>Massarineae</taxon>
        <taxon>Didymosphaeriaceae</taxon>
        <taxon>Karstenula</taxon>
    </lineage>
</organism>
<proteinExistence type="predicted"/>
<keyword evidence="3" id="KW-1185">Reference proteome</keyword>
<dbReference type="OrthoDB" id="10619746at2759"/>
<dbReference type="AlphaFoldDB" id="A0A9P4UJ31"/>
<feature type="compositionally biased region" description="Polar residues" evidence="1">
    <location>
        <begin position="80"/>
        <end position="98"/>
    </location>
</feature>
<comment type="caution">
    <text evidence="2">The sequence shown here is derived from an EMBL/GenBank/DDBJ whole genome shotgun (WGS) entry which is preliminary data.</text>
</comment>
<accession>A0A9P4UJ31</accession>
<feature type="compositionally biased region" description="Polar residues" evidence="1">
    <location>
        <begin position="50"/>
        <end position="69"/>
    </location>
</feature>
<dbReference type="EMBL" id="MU001492">
    <property type="protein sequence ID" value="KAF2451253.1"/>
    <property type="molecule type" value="Genomic_DNA"/>
</dbReference>
<feature type="compositionally biased region" description="Low complexity" evidence="1">
    <location>
        <begin position="137"/>
        <end position="163"/>
    </location>
</feature>
<protein>
    <submittedName>
        <fullName evidence="2">Uncharacterized protein</fullName>
    </submittedName>
</protein>